<dbReference type="CDD" id="cd12885">
    <property type="entry name" value="SPRY_RanBP_like"/>
    <property type="match status" value="1"/>
</dbReference>
<dbReference type="Pfam" id="PF00622">
    <property type="entry name" value="SPRY"/>
    <property type="match status" value="1"/>
</dbReference>
<comment type="caution">
    <text evidence="2">The sequence shown here is derived from an EMBL/GenBank/DDBJ whole genome shotgun (WGS) entry which is preliminary data.</text>
</comment>
<gene>
    <name evidence="2" type="ORF">SPIL2461_LOCUS10854</name>
</gene>
<name>A0A812RJX2_SYMPI</name>
<dbReference type="InterPro" id="IPR003877">
    <property type="entry name" value="SPRY_dom"/>
</dbReference>
<dbReference type="Gene3D" id="2.60.120.920">
    <property type="match status" value="1"/>
</dbReference>
<dbReference type="PANTHER" id="PTHR12864">
    <property type="entry name" value="RAN BINDING PROTEIN 9-RELATED"/>
    <property type="match status" value="1"/>
</dbReference>
<evidence type="ECO:0000313" key="2">
    <source>
        <dbReference type="EMBL" id="CAE7445494.1"/>
    </source>
</evidence>
<reference evidence="2" key="1">
    <citation type="submission" date="2021-02" db="EMBL/GenBank/DDBJ databases">
        <authorList>
            <person name="Dougan E. K."/>
            <person name="Rhodes N."/>
            <person name="Thang M."/>
            <person name="Chan C."/>
        </authorList>
    </citation>
    <scope>NUCLEOTIDE SEQUENCE</scope>
</reference>
<protein>
    <recommendedName>
        <fullName evidence="1">SPRY domain-containing protein</fullName>
    </recommendedName>
</protein>
<dbReference type="AlphaFoldDB" id="A0A812RJX2"/>
<sequence>MGAAQPRGMATAAHEPGEGSPMHLDVLPLQWAFFLDPASLLRVQTVGLRVDEELVQNVWKELCAQELGIPAASLCPLGCGPQLRGAQSSSMPRWCWKRAFYDLDIAPRINALRCSSQDYQFLPSMYGEAAMAPEGVHFLPDADGKVRQCHLRPGFNGRDRCVVAQLPLPVVPSATALPYFCESGSCRWRIAYRSAAYYEVLVGGRRGREDSVLPCISIGLCTPRFSRYAVAKQQAGWDSESWGLHSDDGQLFHASNRGYQFVDAKAVGPLTFGAGDVVGCGICQLPASEFADCGNASQVPAGLRALAQSKRKIFYTLNGVFLGFAFDLDPVPWDVPLWPCVGLDTKHLLSLNFGQKPFVFDMDASMPTLQVKLKTLFDTVSVWPLNFSAPATPNPTPATPGTPNTAENAGYRMSELAEGVESAEGSTAETGGIAQSPSNASDEDLARAALPLFLPRTLPLVSKFTSRSLLGSFASMPARSAVRRYQTAPRWLDAVDRLVNATLIDTWLESPAKKGCSQPRNGEEEVFQRRAHGCHQRLWANLPFLRSLHLPWWFCPTAPRCDA</sequence>
<keyword evidence="3" id="KW-1185">Reference proteome</keyword>
<dbReference type="InterPro" id="IPR044736">
    <property type="entry name" value="Gid1/RanBPM/SPLA_SPRY"/>
</dbReference>
<organism evidence="2 3">
    <name type="scientific">Symbiodinium pilosum</name>
    <name type="common">Dinoflagellate</name>
    <dbReference type="NCBI Taxonomy" id="2952"/>
    <lineage>
        <taxon>Eukaryota</taxon>
        <taxon>Sar</taxon>
        <taxon>Alveolata</taxon>
        <taxon>Dinophyceae</taxon>
        <taxon>Suessiales</taxon>
        <taxon>Symbiodiniaceae</taxon>
        <taxon>Symbiodinium</taxon>
    </lineage>
</organism>
<feature type="domain" description="SPRY" evidence="1">
    <location>
        <begin position="193"/>
        <end position="357"/>
    </location>
</feature>
<dbReference type="InterPro" id="IPR050618">
    <property type="entry name" value="Ubq-SigPath_Reg"/>
</dbReference>
<dbReference type="OrthoDB" id="427359at2759"/>
<dbReference type="SMART" id="SM00449">
    <property type="entry name" value="SPRY"/>
    <property type="match status" value="1"/>
</dbReference>
<dbReference type="Proteomes" id="UP000649617">
    <property type="component" value="Unassembled WGS sequence"/>
</dbReference>
<dbReference type="SUPFAM" id="SSF49899">
    <property type="entry name" value="Concanavalin A-like lectins/glucanases"/>
    <property type="match status" value="1"/>
</dbReference>
<accession>A0A812RJX2</accession>
<dbReference type="InterPro" id="IPR013320">
    <property type="entry name" value="ConA-like_dom_sf"/>
</dbReference>
<dbReference type="EMBL" id="CAJNIZ010020791">
    <property type="protein sequence ID" value="CAE7445494.1"/>
    <property type="molecule type" value="Genomic_DNA"/>
</dbReference>
<evidence type="ECO:0000259" key="1">
    <source>
        <dbReference type="SMART" id="SM00449"/>
    </source>
</evidence>
<proteinExistence type="predicted"/>
<evidence type="ECO:0000313" key="3">
    <source>
        <dbReference type="Proteomes" id="UP000649617"/>
    </source>
</evidence>
<dbReference type="InterPro" id="IPR043136">
    <property type="entry name" value="B30.2/SPRY_sf"/>
</dbReference>